<feature type="transmembrane region" description="Helical" evidence="1">
    <location>
        <begin position="32"/>
        <end position="50"/>
    </location>
</feature>
<organism evidence="2 3">
    <name type="scientific">Deferribacter autotrophicus</name>
    <dbReference type="NCBI Taxonomy" id="500465"/>
    <lineage>
        <taxon>Bacteria</taxon>
        <taxon>Pseudomonadati</taxon>
        <taxon>Deferribacterota</taxon>
        <taxon>Deferribacteres</taxon>
        <taxon>Deferribacterales</taxon>
        <taxon>Deferribacteraceae</taxon>
        <taxon>Deferribacter</taxon>
    </lineage>
</organism>
<dbReference type="Proteomes" id="UP000322876">
    <property type="component" value="Unassembled WGS sequence"/>
</dbReference>
<evidence type="ECO:0000313" key="3">
    <source>
        <dbReference type="Proteomes" id="UP000322876"/>
    </source>
</evidence>
<gene>
    <name evidence="2" type="ORF">FHQ18_04150</name>
</gene>
<dbReference type="OrthoDB" id="5396940at2"/>
<proteinExistence type="predicted"/>
<keyword evidence="1" id="KW-0472">Membrane</keyword>
<accession>A0A5A8F6D0</accession>
<dbReference type="RefSeq" id="WP_149265916.1">
    <property type="nucleotide sequence ID" value="NZ_VFJB01000004.1"/>
</dbReference>
<protein>
    <recommendedName>
        <fullName evidence="4">Glycine zipper family protein</fullName>
    </recommendedName>
</protein>
<keyword evidence="3" id="KW-1185">Reference proteome</keyword>
<reference evidence="2 3" key="1">
    <citation type="submission" date="2019-06" db="EMBL/GenBank/DDBJ databases">
        <title>Genomic insights into carbon and energy metabolism of Deferribacter autotrophicus revealed new metabolic traits in the phylum Deferribacteres.</title>
        <authorList>
            <person name="Slobodkin A.I."/>
            <person name="Slobodkina G.B."/>
            <person name="Allioux M."/>
            <person name="Alain K."/>
            <person name="Jebbar M."/>
            <person name="Shadrin V."/>
            <person name="Kublanov I.V."/>
            <person name="Toshchakov S.V."/>
            <person name="Bonch-Osmolovskaya E.A."/>
        </authorList>
    </citation>
    <scope>NUCLEOTIDE SEQUENCE [LARGE SCALE GENOMIC DNA]</scope>
    <source>
        <strain evidence="2 3">SL50</strain>
    </source>
</reference>
<dbReference type="AlphaFoldDB" id="A0A5A8F6D0"/>
<evidence type="ECO:0000313" key="2">
    <source>
        <dbReference type="EMBL" id="KAA0258359.1"/>
    </source>
</evidence>
<keyword evidence="1" id="KW-0812">Transmembrane</keyword>
<evidence type="ECO:0008006" key="4">
    <source>
        <dbReference type="Google" id="ProtNLM"/>
    </source>
</evidence>
<evidence type="ECO:0000256" key="1">
    <source>
        <dbReference type="SAM" id="Phobius"/>
    </source>
</evidence>
<sequence length="119" mass="12849">MKKMIFVLVFVFMVGVFSNSYAETRGGVILQDTAYGALTGAIIGTALLVFQEDPGDHLEYITYGAAAGAIVGAIYGVYEATALVEIDKNKNVKIAMPTIINEKKGRELTSSVNILKVHY</sequence>
<name>A0A5A8F6D0_9BACT</name>
<comment type="caution">
    <text evidence="2">The sequence shown here is derived from an EMBL/GenBank/DDBJ whole genome shotgun (WGS) entry which is preliminary data.</text>
</comment>
<feature type="transmembrane region" description="Helical" evidence="1">
    <location>
        <begin position="57"/>
        <end position="78"/>
    </location>
</feature>
<keyword evidence="1" id="KW-1133">Transmembrane helix</keyword>
<dbReference type="EMBL" id="VFJB01000004">
    <property type="protein sequence ID" value="KAA0258359.1"/>
    <property type="molecule type" value="Genomic_DNA"/>
</dbReference>